<evidence type="ECO:0000313" key="3">
    <source>
        <dbReference type="Proteomes" id="UP000784294"/>
    </source>
</evidence>
<accession>A0A3S5B2Q4</accession>
<evidence type="ECO:0000313" key="2">
    <source>
        <dbReference type="EMBL" id="VEL31868.1"/>
    </source>
</evidence>
<organism evidence="2 3">
    <name type="scientific">Protopolystoma xenopodis</name>
    <dbReference type="NCBI Taxonomy" id="117903"/>
    <lineage>
        <taxon>Eukaryota</taxon>
        <taxon>Metazoa</taxon>
        <taxon>Spiralia</taxon>
        <taxon>Lophotrochozoa</taxon>
        <taxon>Platyhelminthes</taxon>
        <taxon>Monogenea</taxon>
        <taxon>Polyopisthocotylea</taxon>
        <taxon>Polystomatidea</taxon>
        <taxon>Polystomatidae</taxon>
        <taxon>Protopolystoma</taxon>
    </lineage>
</organism>
<protein>
    <submittedName>
        <fullName evidence="2">Uncharacterized protein</fullName>
    </submittedName>
</protein>
<proteinExistence type="predicted"/>
<dbReference type="AlphaFoldDB" id="A0A3S5B2Q4"/>
<gene>
    <name evidence="2" type="ORF">PXEA_LOCUS25308</name>
</gene>
<feature type="compositionally biased region" description="Gly residues" evidence="1">
    <location>
        <begin position="41"/>
        <end position="55"/>
    </location>
</feature>
<evidence type="ECO:0000256" key="1">
    <source>
        <dbReference type="SAM" id="MobiDB-lite"/>
    </source>
</evidence>
<feature type="region of interest" description="Disordered" evidence="1">
    <location>
        <begin position="17"/>
        <end position="55"/>
    </location>
</feature>
<sequence>MRISQFIDPYETFLSPQLVSYGSPSSPRRSRLGSPSHYASGPGGGGLSGSGISGGGSSGLGLGAGGVAGTSFLDKLNTLARARKKRQEAEELAAEARQAMEDPLHPVLPDVGPGGYQLAEGEERSMIEPYSKVSLHSLVTHFNFSPFLLYVLTITS</sequence>
<feature type="region of interest" description="Disordered" evidence="1">
    <location>
        <begin position="84"/>
        <end position="110"/>
    </location>
</feature>
<reference evidence="2" key="1">
    <citation type="submission" date="2018-11" db="EMBL/GenBank/DDBJ databases">
        <authorList>
            <consortium name="Pathogen Informatics"/>
        </authorList>
    </citation>
    <scope>NUCLEOTIDE SEQUENCE</scope>
</reference>
<feature type="compositionally biased region" description="Low complexity" evidence="1">
    <location>
        <begin position="20"/>
        <end position="40"/>
    </location>
</feature>
<keyword evidence="3" id="KW-1185">Reference proteome</keyword>
<dbReference type="Proteomes" id="UP000784294">
    <property type="component" value="Unassembled WGS sequence"/>
</dbReference>
<dbReference type="OrthoDB" id="2099265at2759"/>
<name>A0A3S5B2Q4_9PLAT</name>
<comment type="caution">
    <text evidence="2">The sequence shown here is derived from an EMBL/GenBank/DDBJ whole genome shotgun (WGS) entry which is preliminary data.</text>
</comment>
<dbReference type="EMBL" id="CAAALY010127428">
    <property type="protein sequence ID" value="VEL31868.1"/>
    <property type="molecule type" value="Genomic_DNA"/>
</dbReference>